<keyword evidence="1" id="KW-0732">Signal</keyword>
<protein>
    <recommendedName>
        <fullName evidence="4">DUF4252 domain-containing protein</fullName>
    </recommendedName>
</protein>
<dbReference type="Proteomes" id="UP000255469">
    <property type="component" value="Unassembled WGS sequence"/>
</dbReference>
<evidence type="ECO:0008006" key="4">
    <source>
        <dbReference type="Google" id="ProtNLM"/>
    </source>
</evidence>
<sequence length="170" mass="18624">MRKKIFTAAFAAVILLCSCTVQARPSSTAGVSQDDGVETIFKQFRNEKNVTYINLPKSLIKMGLKSSNDKTADALAAQIDGIQILTLEAASQKTRDAFCKRFNGLEEKSYDPMVKTNDGGEKVRILVKGDEKEVQSLVILAIDKDDCSLIKINGHINPADIDAIVDMETK</sequence>
<dbReference type="InterPro" id="IPR025348">
    <property type="entry name" value="DUF4252"/>
</dbReference>
<dbReference type="EMBL" id="UGTM01000001">
    <property type="protein sequence ID" value="SUB87827.1"/>
    <property type="molecule type" value="Genomic_DNA"/>
</dbReference>
<organism evidence="2 3">
    <name type="scientific">Prevotella denticola</name>
    <dbReference type="NCBI Taxonomy" id="28129"/>
    <lineage>
        <taxon>Bacteria</taxon>
        <taxon>Pseudomonadati</taxon>
        <taxon>Bacteroidota</taxon>
        <taxon>Bacteroidia</taxon>
        <taxon>Bacteroidales</taxon>
        <taxon>Prevotellaceae</taxon>
        <taxon>Prevotella</taxon>
    </lineage>
</organism>
<dbReference type="PROSITE" id="PS51257">
    <property type="entry name" value="PROKAR_LIPOPROTEIN"/>
    <property type="match status" value="1"/>
</dbReference>
<proteinExistence type="predicted"/>
<feature type="chain" id="PRO_5016878681" description="DUF4252 domain-containing protein" evidence="1">
    <location>
        <begin position="24"/>
        <end position="170"/>
    </location>
</feature>
<accession>A0A379E515</accession>
<evidence type="ECO:0000313" key="2">
    <source>
        <dbReference type="EMBL" id="SUB87827.1"/>
    </source>
</evidence>
<evidence type="ECO:0000256" key="1">
    <source>
        <dbReference type="SAM" id="SignalP"/>
    </source>
</evidence>
<reference evidence="2 3" key="1">
    <citation type="submission" date="2018-06" db="EMBL/GenBank/DDBJ databases">
        <authorList>
            <consortium name="Pathogen Informatics"/>
            <person name="Doyle S."/>
        </authorList>
    </citation>
    <scope>NUCLEOTIDE SEQUENCE [LARGE SCALE GENOMIC DNA]</scope>
    <source>
        <strain evidence="2 3">NCTC13067</strain>
    </source>
</reference>
<name>A0A379E515_9BACT</name>
<dbReference type="RefSeq" id="WP_025067114.1">
    <property type="nucleotide sequence ID" value="NZ_UGTM01000001.1"/>
</dbReference>
<dbReference type="AlphaFoldDB" id="A0A379E515"/>
<evidence type="ECO:0000313" key="3">
    <source>
        <dbReference type="Proteomes" id="UP000255469"/>
    </source>
</evidence>
<feature type="signal peptide" evidence="1">
    <location>
        <begin position="1"/>
        <end position="23"/>
    </location>
</feature>
<gene>
    <name evidence="2" type="ORF">NCTC13067_01508</name>
</gene>
<dbReference type="Pfam" id="PF14060">
    <property type="entry name" value="DUF4252"/>
    <property type="match status" value="1"/>
</dbReference>